<evidence type="ECO:0000256" key="2">
    <source>
        <dbReference type="RuleBase" id="RU102079"/>
    </source>
</evidence>
<evidence type="ECO:0000313" key="4">
    <source>
        <dbReference type="EMBL" id="KAL2078950.1"/>
    </source>
</evidence>
<dbReference type="PANTHER" id="PTHR11346:SF147">
    <property type="entry name" value="GALECTIN"/>
    <property type="match status" value="1"/>
</dbReference>
<sequence>MPLLLTEESLKQNDKLTVRGYIHRTAERFHINLGEDDENLALHIDVRFDQGSTVLNTKKDGQWNPVEIRGENDFKQGSRFELTIKHNVDEFEVSLPQGKTMTISNRLSMGTIKMISIGGDINITDFLLLD</sequence>
<proteinExistence type="predicted"/>
<reference evidence="4 5" key="1">
    <citation type="submission" date="2024-09" db="EMBL/GenBank/DDBJ databases">
        <title>A chromosome-level genome assembly of Gray's grenadier anchovy, Coilia grayii.</title>
        <authorList>
            <person name="Fu Z."/>
        </authorList>
    </citation>
    <scope>NUCLEOTIDE SEQUENCE [LARGE SCALE GENOMIC DNA]</scope>
    <source>
        <strain evidence="4">G4</strain>
        <tissue evidence="4">Muscle</tissue>
    </source>
</reference>
<keyword evidence="1 2" id="KW-0430">Lectin</keyword>
<protein>
    <recommendedName>
        <fullName evidence="2">Galectin</fullName>
    </recommendedName>
</protein>
<dbReference type="PROSITE" id="PS51304">
    <property type="entry name" value="GALECTIN"/>
    <property type="match status" value="1"/>
</dbReference>
<evidence type="ECO:0000259" key="3">
    <source>
        <dbReference type="PROSITE" id="PS51304"/>
    </source>
</evidence>
<dbReference type="GO" id="GO:0030246">
    <property type="term" value="F:carbohydrate binding"/>
    <property type="evidence" value="ECO:0007669"/>
    <property type="project" value="UniProtKB-UniRule"/>
</dbReference>
<dbReference type="CDD" id="cd00070">
    <property type="entry name" value="GLECT"/>
    <property type="match status" value="1"/>
</dbReference>
<dbReference type="Proteomes" id="UP001591681">
    <property type="component" value="Unassembled WGS sequence"/>
</dbReference>
<feature type="domain" description="Galectin" evidence="3">
    <location>
        <begin position="2"/>
        <end position="129"/>
    </location>
</feature>
<dbReference type="AlphaFoldDB" id="A0ABD1IVG4"/>
<keyword evidence="5" id="KW-1185">Reference proteome</keyword>
<dbReference type="PANTHER" id="PTHR11346">
    <property type="entry name" value="GALECTIN"/>
    <property type="match status" value="1"/>
</dbReference>
<dbReference type="InterPro" id="IPR013320">
    <property type="entry name" value="ConA-like_dom_sf"/>
</dbReference>
<dbReference type="SUPFAM" id="SSF49899">
    <property type="entry name" value="Concanavalin A-like lectins/glucanases"/>
    <property type="match status" value="1"/>
</dbReference>
<name>A0ABD1IVG4_9TELE</name>
<evidence type="ECO:0000313" key="5">
    <source>
        <dbReference type="Proteomes" id="UP001591681"/>
    </source>
</evidence>
<dbReference type="EMBL" id="JBHFQA010000022">
    <property type="protein sequence ID" value="KAL2078950.1"/>
    <property type="molecule type" value="Genomic_DNA"/>
</dbReference>
<accession>A0ABD1IVG4</accession>
<evidence type="ECO:0000256" key="1">
    <source>
        <dbReference type="ARBA" id="ARBA00022734"/>
    </source>
</evidence>
<dbReference type="Pfam" id="PF00337">
    <property type="entry name" value="Gal-bind_lectin"/>
    <property type="match status" value="1"/>
</dbReference>
<dbReference type="Gene3D" id="2.60.120.200">
    <property type="match status" value="1"/>
</dbReference>
<dbReference type="InterPro" id="IPR001079">
    <property type="entry name" value="Galectin_CRD"/>
</dbReference>
<comment type="caution">
    <text evidence="4">The sequence shown here is derived from an EMBL/GenBank/DDBJ whole genome shotgun (WGS) entry which is preliminary data.</text>
</comment>
<gene>
    <name evidence="4" type="ORF">ACEWY4_024694</name>
</gene>
<dbReference type="InterPro" id="IPR044156">
    <property type="entry name" value="Galectin-like"/>
</dbReference>
<dbReference type="SMART" id="SM00908">
    <property type="entry name" value="Gal-bind_lectin"/>
    <property type="match status" value="1"/>
</dbReference>
<organism evidence="4 5">
    <name type="scientific">Coilia grayii</name>
    <name type="common">Gray's grenadier anchovy</name>
    <dbReference type="NCBI Taxonomy" id="363190"/>
    <lineage>
        <taxon>Eukaryota</taxon>
        <taxon>Metazoa</taxon>
        <taxon>Chordata</taxon>
        <taxon>Craniata</taxon>
        <taxon>Vertebrata</taxon>
        <taxon>Euteleostomi</taxon>
        <taxon>Actinopterygii</taxon>
        <taxon>Neopterygii</taxon>
        <taxon>Teleostei</taxon>
        <taxon>Clupei</taxon>
        <taxon>Clupeiformes</taxon>
        <taxon>Clupeoidei</taxon>
        <taxon>Engraulidae</taxon>
        <taxon>Coilinae</taxon>
        <taxon>Coilia</taxon>
    </lineage>
</organism>
<dbReference type="SMART" id="SM00276">
    <property type="entry name" value="GLECT"/>
    <property type="match status" value="1"/>
</dbReference>